<protein>
    <submittedName>
        <fullName evidence="2">Origin recognition complex subunit 2</fullName>
    </submittedName>
</protein>
<accession>A0A7E4W4E7</accession>
<dbReference type="WBParaSite" id="Pan_g6393.t1">
    <property type="protein sequence ID" value="Pan_g6393.t1"/>
    <property type="gene ID" value="Pan_g6393"/>
</dbReference>
<sequence>MPYPIAKMAYGLRRRLAELATPMERYNLQVAAAGDSICPPEKQEVVSPVYLSLQYENEKLTLLQWKNNIPSLVSQKAKQIYFCRYCYLNGIDVKDVTSEIFSNFIFNISIMTVKNCAVSTAFFNMLSQKMRLEDVEFITIVNNTHPFSNFSDMFSVLPRLTEVYIFAVVATTWMRDILQFPRHKLNLLTIIDPSETFDIDVDMLITFLKAQKPGFRLQLKCVHLSIQQVLFMSSLREELVWSAENIVPTFYDTRILHYLKLFIF</sequence>
<dbReference type="AlphaFoldDB" id="A0A7E4W4E7"/>
<keyword evidence="1" id="KW-1185">Reference proteome</keyword>
<organism evidence="1 2">
    <name type="scientific">Panagrellus redivivus</name>
    <name type="common">Microworm</name>
    <dbReference type="NCBI Taxonomy" id="6233"/>
    <lineage>
        <taxon>Eukaryota</taxon>
        <taxon>Metazoa</taxon>
        <taxon>Ecdysozoa</taxon>
        <taxon>Nematoda</taxon>
        <taxon>Chromadorea</taxon>
        <taxon>Rhabditida</taxon>
        <taxon>Tylenchina</taxon>
        <taxon>Panagrolaimomorpha</taxon>
        <taxon>Panagrolaimoidea</taxon>
        <taxon>Panagrolaimidae</taxon>
        <taxon>Panagrellus</taxon>
    </lineage>
</organism>
<proteinExistence type="predicted"/>
<name>A0A7E4W4E7_PANRE</name>
<reference evidence="1" key="1">
    <citation type="journal article" date="2013" name="Genetics">
        <title>The draft genome and transcriptome of Panagrellus redivivus are shaped by the harsh demands of a free-living lifestyle.</title>
        <authorList>
            <person name="Srinivasan J."/>
            <person name="Dillman A.R."/>
            <person name="Macchietto M.G."/>
            <person name="Heikkinen L."/>
            <person name="Lakso M."/>
            <person name="Fracchia K.M."/>
            <person name="Antoshechkin I."/>
            <person name="Mortazavi A."/>
            <person name="Wong G."/>
            <person name="Sternberg P.W."/>
        </authorList>
    </citation>
    <scope>NUCLEOTIDE SEQUENCE [LARGE SCALE GENOMIC DNA]</scope>
    <source>
        <strain evidence="1">MT8872</strain>
    </source>
</reference>
<evidence type="ECO:0000313" key="2">
    <source>
        <dbReference type="WBParaSite" id="Pan_g6393.t1"/>
    </source>
</evidence>
<reference evidence="2" key="2">
    <citation type="submission" date="2020-10" db="UniProtKB">
        <authorList>
            <consortium name="WormBaseParasite"/>
        </authorList>
    </citation>
    <scope>IDENTIFICATION</scope>
</reference>
<evidence type="ECO:0000313" key="1">
    <source>
        <dbReference type="Proteomes" id="UP000492821"/>
    </source>
</evidence>
<dbReference type="Proteomes" id="UP000492821">
    <property type="component" value="Unassembled WGS sequence"/>
</dbReference>